<feature type="chain" id="PRO_5012907915" evidence="1">
    <location>
        <begin position="23"/>
        <end position="455"/>
    </location>
</feature>
<gene>
    <name evidence="3" type="ORF">SMSP2_01499</name>
</gene>
<dbReference type="SUPFAM" id="SSF52266">
    <property type="entry name" value="SGNH hydrolase"/>
    <property type="match status" value="1"/>
</dbReference>
<dbReference type="KEGG" id="pbas:SMSP2_01499"/>
<organism evidence="3 4">
    <name type="scientific">Limihaloglobus sulfuriphilus</name>
    <dbReference type="NCBI Taxonomy" id="1851148"/>
    <lineage>
        <taxon>Bacteria</taxon>
        <taxon>Pseudomonadati</taxon>
        <taxon>Planctomycetota</taxon>
        <taxon>Phycisphaerae</taxon>
        <taxon>Sedimentisphaerales</taxon>
        <taxon>Sedimentisphaeraceae</taxon>
        <taxon>Limihaloglobus</taxon>
    </lineage>
</organism>
<keyword evidence="3" id="KW-0378">Hydrolase</keyword>
<reference evidence="4" key="1">
    <citation type="submission" date="2017-02" db="EMBL/GenBank/DDBJ databases">
        <title>Comparative genomics and description of representatives of a novel lineage of planctomycetes thriving in anoxic sediments.</title>
        <authorList>
            <person name="Spring S."/>
            <person name="Bunk B."/>
            <person name="Sproer C."/>
        </authorList>
    </citation>
    <scope>NUCLEOTIDE SEQUENCE [LARGE SCALE GENOMIC DNA]</scope>
    <source>
        <strain evidence="4">SM-Chi-D1</strain>
    </source>
</reference>
<evidence type="ECO:0000256" key="1">
    <source>
        <dbReference type="SAM" id="SignalP"/>
    </source>
</evidence>
<proteinExistence type="predicted"/>
<dbReference type="Proteomes" id="UP000188181">
    <property type="component" value="Chromosome"/>
</dbReference>
<dbReference type="Pfam" id="PF13472">
    <property type="entry name" value="Lipase_GDSL_2"/>
    <property type="match status" value="1"/>
</dbReference>
<dbReference type="OrthoDB" id="9794725at2"/>
<keyword evidence="1" id="KW-0732">Signal</keyword>
<keyword evidence="4" id="KW-1185">Reference proteome</keyword>
<name>A0A1Q2MEQ3_9BACT</name>
<dbReference type="InterPro" id="IPR036514">
    <property type="entry name" value="SGNH_hydro_sf"/>
</dbReference>
<dbReference type="STRING" id="1851148.SMSP2_01499"/>
<dbReference type="RefSeq" id="WP_146683345.1">
    <property type="nucleotide sequence ID" value="NZ_CP019646.1"/>
</dbReference>
<dbReference type="PANTHER" id="PTHR30383:SF5">
    <property type="entry name" value="SGNH HYDROLASE-TYPE ESTERASE DOMAIN-CONTAINING PROTEIN"/>
    <property type="match status" value="1"/>
</dbReference>
<dbReference type="InterPro" id="IPR013830">
    <property type="entry name" value="SGNH_hydro"/>
</dbReference>
<dbReference type="GO" id="GO:0004622">
    <property type="term" value="F:phosphatidylcholine lysophospholipase activity"/>
    <property type="evidence" value="ECO:0007669"/>
    <property type="project" value="TreeGrafter"/>
</dbReference>
<evidence type="ECO:0000313" key="4">
    <source>
        <dbReference type="Proteomes" id="UP000188181"/>
    </source>
</evidence>
<dbReference type="PANTHER" id="PTHR30383">
    <property type="entry name" value="THIOESTERASE 1/PROTEASE 1/LYSOPHOSPHOLIPASE L1"/>
    <property type="match status" value="1"/>
</dbReference>
<dbReference type="InterPro" id="IPR051532">
    <property type="entry name" value="Ester_Hydrolysis_Enzymes"/>
</dbReference>
<sequence precursor="true">MKKTKFTLIIFQLALTISVPQAAKAEAAAKMFDGGDVVCFIGDSITHSGTWHVHVQNYYLTRFPERHIEMYNCGIGGHTAEKTLVNFGWDVTPRRPSQAVIMLGMNDLRKAGTDSEVWQDYISRMKELSNLIKTETDAHITWISPSPYDDMLELELKPLQGFSDLLNRTSQELKAFAAENNGSYIDFNQPMNRINLKRKQTDPEFTLIGGDRIHPGALGNMVMAYLFLTAQEAPATVSRAGISAAEGILFEGNCKINIKTRSFDRIAFTIKAKALPFPMPEETFAALGIVPIEKELNQEILQVTELDTGSYTVTIDNKIVGRFTNSELEQGINLAYNKNTPQYIQSQEIARLSEEKRKIEFKLRTESMLKVLLSLHGIEFDGNDRTNVYAMFDREEVKELFAPGGKFSSGGALRYWKRYQAEKQSLHTAQREIKEIISAIYKINMPREHRYEIKK</sequence>
<evidence type="ECO:0000313" key="3">
    <source>
        <dbReference type="EMBL" id="AQQ71134.1"/>
    </source>
</evidence>
<dbReference type="Gene3D" id="3.40.50.1110">
    <property type="entry name" value="SGNH hydrolase"/>
    <property type="match status" value="1"/>
</dbReference>
<dbReference type="EMBL" id="CP019646">
    <property type="protein sequence ID" value="AQQ71134.1"/>
    <property type="molecule type" value="Genomic_DNA"/>
</dbReference>
<dbReference type="CDD" id="cd01834">
    <property type="entry name" value="SGNH_hydrolase_like_2"/>
    <property type="match status" value="1"/>
</dbReference>
<feature type="domain" description="SGNH hydrolase-type esterase" evidence="2">
    <location>
        <begin position="40"/>
        <end position="220"/>
    </location>
</feature>
<protein>
    <submittedName>
        <fullName evidence="3">GDSL-like Lipase/Acylhydrolase</fullName>
    </submittedName>
</protein>
<feature type="signal peptide" evidence="1">
    <location>
        <begin position="1"/>
        <end position="22"/>
    </location>
</feature>
<dbReference type="AlphaFoldDB" id="A0A1Q2MEQ3"/>
<evidence type="ECO:0000259" key="2">
    <source>
        <dbReference type="Pfam" id="PF13472"/>
    </source>
</evidence>
<accession>A0A1Q2MEQ3</accession>